<sequence>MLIWLFQLFPNARRIQTNAQDHPRSGLSSYALFHARMKQFRERENVHQIENPFRDSDHRSVSLDGSKVSRTYGLRIPGILYNTQFVDALGDTGSKCNVIDEDFAKEVGLHVDRTITTSVMIGSGRIIRTSGMAETTFRFREEQTSYTLQFRVMKNCIHDVILGKQFLKATKTFTCVANRARRVIKRAYHTIKDSINLLYLGDSAPKFTGLLNGRPVEALADTGARALIMDEDYARSIGLFILNGVPYRSKLRFADGSTAWTSGMTYGVKWEFGLGGKTAPLTLDFHILKSAPARVILSEDLLLNDTNAFVEYDCYLLDEDEDEPEDGYILAIDITTKHDFGGQTAVTGVAQHVQDVQWGTELDRRLEEATRIARLTSPQKQFAQAQEDQRRAQWDANPPVTLVAPPSTIPEVQHVTSPDKRRRWRFWLKPKNHG</sequence>
<gene>
    <name evidence="2" type="ORF">FB567DRAFT_528155</name>
</gene>
<keyword evidence="3" id="KW-1185">Reference proteome</keyword>
<proteinExistence type="predicted"/>
<dbReference type="EMBL" id="JAGMVJ010000011">
    <property type="protein sequence ID" value="KAH7086522.1"/>
    <property type="molecule type" value="Genomic_DNA"/>
</dbReference>
<evidence type="ECO:0000313" key="2">
    <source>
        <dbReference type="EMBL" id="KAH7086522.1"/>
    </source>
</evidence>
<dbReference type="Pfam" id="PF13650">
    <property type="entry name" value="Asp_protease_2"/>
    <property type="match status" value="1"/>
</dbReference>
<accession>A0A8K0R4R0</accession>
<organism evidence="2 3">
    <name type="scientific">Paraphoma chrysanthemicola</name>
    <dbReference type="NCBI Taxonomy" id="798071"/>
    <lineage>
        <taxon>Eukaryota</taxon>
        <taxon>Fungi</taxon>
        <taxon>Dikarya</taxon>
        <taxon>Ascomycota</taxon>
        <taxon>Pezizomycotina</taxon>
        <taxon>Dothideomycetes</taxon>
        <taxon>Pleosporomycetidae</taxon>
        <taxon>Pleosporales</taxon>
        <taxon>Pleosporineae</taxon>
        <taxon>Phaeosphaeriaceae</taxon>
        <taxon>Paraphoma</taxon>
    </lineage>
</organism>
<reference evidence="2" key="1">
    <citation type="journal article" date="2021" name="Nat. Commun.">
        <title>Genetic determinants of endophytism in the Arabidopsis root mycobiome.</title>
        <authorList>
            <person name="Mesny F."/>
            <person name="Miyauchi S."/>
            <person name="Thiergart T."/>
            <person name="Pickel B."/>
            <person name="Atanasova L."/>
            <person name="Karlsson M."/>
            <person name="Huettel B."/>
            <person name="Barry K.W."/>
            <person name="Haridas S."/>
            <person name="Chen C."/>
            <person name="Bauer D."/>
            <person name="Andreopoulos W."/>
            <person name="Pangilinan J."/>
            <person name="LaButti K."/>
            <person name="Riley R."/>
            <person name="Lipzen A."/>
            <person name="Clum A."/>
            <person name="Drula E."/>
            <person name="Henrissat B."/>
            <person name="Kohler A."/>
            <person name="Grigoriev I.V."/>
            <person name="Martin F.M."/>
            <person name="Hacquard S."/>
        </authorList>
    </citation>
    <scope>NUCLEOTIDE SEQUENCE</scope>
    <source>
        <strain evidence="2">MPI-SDFR-AT-0120</strain>
    </source>
</reference>
<comment type="caution">
    <text evidence="2">The sequence shown here is derived from an EMBL/GenBank/DDBJ whole genome shotgun (WGS) entry which is preliminary data.</text>
</comment>
<dbReference type="Proteomes" id="UP000813461">
    <property type="component" value="Unassembled WGS sequence"/>
</dbReference>
<feature type="region of interest" description="Disordered" evidence="1">
    <location>
        <begin position="378"/>
        <end position="401"/>
    </location>
</feature>
<dbReference type="SUPFAM" id="SSF50630">
    <property type="entry name" value="Acid proteases"/>
    <property type="match status" value="2"/>
</dbReference>
<protein>
    <submittedName>
        <fullName evidence="2">Uncharacterized protein</fullName>
    </submittedName>
</protein>
<evidence type="ECO:0000256" key="1">
    <source>
        <dbReference type="SAM" id="MobiDB-lite"/>
    </source>
</evidence>
<dbReference type="OrthoDB" id="6079484at2759"/>
<dbReference type="InterPro" id="IPR021109">
    <property type="entry name" value="Peptidase_aspartic_dom_sf"/>
</dbReference>
<dbReference type="AlphaFoldDB" id="A0A8K0R4R0"/>
<dbReference type="CDD" id="cd00303">
    <property type="entry name" value="retropepsin_like"/>
    <property type="match status" value="2"/>
</dbReference>
<evidence type="ECO:0000313" key="3">
    <source>
        <dbReference type="Proteomes" id="UP000813461"/>
    </source>
</evidence>
<name>A0A8K0R4R0_9PLEO</name>
<dbReference type="Gene3D" id="2.40.70.10">
    <property type="entry name" value="Acid Proteases"/>
    <property type="match status" value="2"/>
</dbReference>